<dbReference type="InterPro" id="IPR011701">
    <property type="entry name" value="MFS"/>
</dbReference>
<dbReference type="InterPro" id="IPR036259">
    <property type="entry name" value="MFS_trans_sf"/>
</dbReference>
<dbReference type="SUPFAM" id="SSF103473">
    <property type="entry name" value="MFS general substrate transporter"/>
    <property type="match status" value="1"/>
</dbReference>
<keyword evidence="4 6" id="KW-0472">Membrane</keyword>
<feature type="transmembrane region" description="Helical" evidence="6">
    <location>
        <begin position="175"/>
        <end position="198"/>
    </location>
</feature>
<evidence type="ECO:0000313" key="8">
    <source>
        <dbReference type="EMBL" id="WDZ82168.1"/>
    </source>
</evidence>
<feature type="domain" description="Major facilitator superfamily (MFS) profile" evidence="7">
    <location>
        <begin position="51"/>
        <end position="509"/>
    </location>
</feature>
<keyword evidence="9" id="KW-1185">Reference proteome</keyword>
<feature type="transmembrane region" description="Helical" evidence="6">
    <location>
        <begin position="482"/>
        <end position="504"/>
    </location>
</feature>
<dbReference type="Gene3D" id="1.20.1250.20">
    <property type="entry name" value="MFS general substrate transporter like domains"/>
    <property type="match status" value="1"/>
</dbReference>
<feature type="transmembrane region" description="Helical" evidence="6">
    <location>
        <begin position="242"/>
        <end position="261"/>
    </location>
</feature>
<evidence type="ECO:0000256" key="3">
    <source>
        <dbReference type="ARBA" id="ARBA00022989"/>
    </source>
</evidence>
<feature type="transmembrane region" description="Helical" evidence="6">
    <location>
        <begin position="267"/>
        <end position="286"/>
    </location>
</feature>
<dbReference type="PANTHER" id="PTHR42718:SF39">
    <property type="entry name" value="ACTINORHODIN TRANSPORTER-RELATED"/>
    <property type="match status" value="1"/>
</dbReference>
<feature type="transmembrane region" description="Helical" evidence="6">
    <location>
        <begin position="376"/>
        <end position="395"/>
    </location>
</feature>
<evidence type="ECO:0000256" key="4">
    <source>
        <dbReference type="ARBA" id="ARBA00023136"/>
    </source>
</evidence>
<sequence>MTATTPGTTPDAVTPPAAATTPDATTPPAATTGTAAGSAPAAPPTRRLGAALTVVLLATFMTGFDTTGVNMAVPSIQDALGANYGAMQWVIAGYTLPFALLLVTGGRIGDAFGRRRAFLLGLAGFTAASVLAGLAGDVGSLVAARVVQGIAAAVMGPQVLAVFQVLVPAARRAPLLAVYGLVIGLATVSGPMLGGVLMSADLFGWGWRTIFLINLPIGLVAFLGALAWLPESRDERGRGFDLGGVFLAAAALLLLLHPLMYGRELGWPWWSWLCLAAAGPAFVLLVRYERGKERAGESPLVALHLFGQRTFTAGVLANVIVAALMSGFFLTFVVFLQSGLDFTAERTGWTVAPWAVGTALASMVAIPLARTAGRTALVVGAVLMTLGMAGLNAIVVTQGAELTSLPIVVSLFVVGVGMGLVSAPILNVTLAGIPHVDAGSAAGIFSTCKQTGQVLGVAVTGAVFFGLLVDQDTASRDRFVDAMSWTLGVQVLLCLLVVALVFVLPRKVDAAAR</sequence>
<evidence type="ECO:0000256" key="6">
    <source>
        <dbReference type="SAM" id="Phobius"/>
    </source>
</evidence>
<dbReference type="Proteomes" id="UP001219605">
    <property type="component" value="Chromosome"/>
</dbReference>
<gene>
    <name evidence="8" type="ORF">PVK37_16805</name>
</gene>
<feature type="transmembrane region" description="Helical" evidence="6">
    <location>
        <begin position="117"/>
        <end position="136"/>
    </location>
</feature>
<keyword evidence="3 6" id="KW-1133">Transmembrane helix</keyword>
<evidence type="ECO:0000256" key="5">
    <source>
        <dbReference type="SAM" id="MobiDB-lite"/>
    </source>
</evidence>
<evidence type="ECO:0000259" key="7">
    <source>
        <dbReference type="PROSITE" id="PS50850"/>
    </source>
</evidence>
<feature type="transmembrane region" description="Helical" evidence="6">
    <location>
        <begin position="48"/>
        <end position="66"/>
    </location>
</feature>
<dbReference type="RefSeq" id="WP_275028346.1">
    <property type="nucleotide sequence ID" value="NZ_CP118615.1"/>
</dbReference>
<feature type="compositionally biased region" description="Low complexity" evidence="5">
    <location>
        <begin position="1"/>
        <end position="40"/>
    </location>
</feature>
<feature type="transmembrane region" description="Helical" evidence="6">
    <location>
        <begin position="86"/>
        <end position="105"/>
    </location>
</feature>
<keyword evidence="2 6" id="KW-0812">Transmembrane</keyword>
<dbReference type="PROSITE" id="PS50850">
    <property type="entry name" value="MFS"/>
    <property type="match status" value="1"/>
</dbReference>
<dbReference type="PANTHER" id="PTHR42718">
    <property type="entry name" value="MAJOR FACILITATOR SUPERFAMILY MULTIDRUG TRANSPORTER MFSC"/>
    <property type="match status" value="1"/>
</dbReference>
<name>A0ABY7ZH31_9ACTN</name>
<protein>
    <submittedName>
        <fullName evidence="8">MFS transporter</fullName>
    </submittedName>
</protein>
<proteinExistence type="predicted"/>
<organism evidence="8 9">
    <name type="scientific">Micromonospora cathayae</name>
    <dbReference type="NCBI Taxonomy" id="3028804"/>
    <lineage>
        <taxon>Bacteria</taxon>
        <taxon>Bacillati</taxon>
        <taxon>Actinomycetota</taxon>
        <taxon>Actinomycetes</taxon>
        <taxon>Micromonosporales</taxon>
        <taxon>Micromonosporaceae</taxon>
        <taxon>Micromonospora</taxon>
    </lineage>
</organism>
<dbReference type="InterPro" id="IPR020846">
    <property type="entry name" value="MFS_dom"/>
</dbReference>
<evidence type="ECO:0000313" key="9">
    <source>
        <dbReference type="Proteomes" id="UP001219605"/>
    </source>
</evidence>
<feature type="transmembrane region" description="Helical" evidence="6">
    <location>
        <begin position="407"/>
        <end position="433"/>
    </location>
</feature>
<accession>A0ABY7ZH31</accession>
<reference evidence="8 9" key="1">
    <citation type="submission" date="2023-02" db="EMBL/GenBank/DDBJ databases">
        <authorList>
            <person name="Mo P."/>
        </authorList>
    </citation>
    <scope>NUCLEOTIDE SEQUENCE [LARGE SCALE GENOMIC DNA]</scope>
    <source>
        <strain evidence="8 9">HUAS 3</strain>
    </source>
</reference>
<feature type="region of interest" description="Disordered" evidence="5">
    <location>
        <begin position="1"/>
        <end position="43"/>
    </location>
</feature>
<feature type="transmembrane region" description="Helical" evidence="6">
    <location>
        <begin position="348"/>
        <end position="369"/>
    </location>
</feature>
<evidence type="ECO:0000256" key="1">
    <source>
        <dbReference type="ARBA" id="ARBA00004651"/>
    </source>
</evidence>
<feature type="transmembrane region" description="Helical" evidence="6">
    <location>
        <begin position="210"/>
        <end position="230"/>
    </location>
</feature>
<dbReference type="CDD" id="cd17321">
    <property type="entry name" value="MFS_MMR_MDR_like"/>
    <property type="match status" value="1"/>
</dbReference>
<dbReference type="Pfam" id="PF07690">
    <property type="entry name" value="MFS_1"/>
    <property type="match status" value="2"/>
</dbReference>
<feature type="transmembrane region" description="Helical" evidence="6">
    <location>
        <begin position="454"/>
        <end position="470"/>
    </location>
</feature>
<feature type="transmembrane region" description="Helical" evidence="6">
    <location>
        <begin position="315"/>
        <end position="336"/>
    </location>
</feature>
<dbReference type="EMBL" id="CP118615">
    <property type="protein sequence ID" value="WDZ82168.1"/>
    <property type="molecule type" value="Genomic_DNA"/>
</dbReference>
<comment type="subcellular location">
    <subcellularLocation>
        <location evidence="1">Cell membrane</location>
        <topology evidence="1">Multi-pass membrane protein</topology>
    </subcellularLocation>
</comment>
<evidence type="ECO:0000256" key="2">
    <source>
        <dbReference type="ARBA" id="ARBA00022692"/>
    </source>
</evidence>
<dbReference type="Gene3D" id="1.20.1720.10">
    <property type="entry name" value="Multidrug resistance protein D"/>
    <property type="match status" value="1"/>
</dbReference>
<feature type="transmembrane region" description="Helical" evidence="6">
    <location>
        <begin position="142"/>
        <end position="163"/>
    </location>
</feature>